<reference evidence="5 6" key="1">
    <citation type="submission" date="2021-04" db="EMBL/GenBank/DDBJ databases">
        <title>Draft genome sequence of Paenibacillus cisolokensis, LC2-13A.</title>
        <authorList>
            <person name="Uke A."/>
            <person name="Chhe C."/>
            <person name="Baramee S."/>
            <person name="Kosugi A."/>
        </authorList>
    </citation>
    <scope>NUCLEOTIDE SEQUENCE [LARGE SCALE GENOMIC DNA]</scope>
    <source>
        <strain evidence="5 6">LC2-13A</strain>
    </source>
</reference>
<dbReference type="InterPro" id="IPR006059">
    <property type="entry name" value="SBP"/>
</dbReference>
<proteinExistence type="inferred from homology"/>
<comment type="caution">
    <text evidence="5">The sequence shown here is derived from an EMBL/GenBank/DDBJ whole genome shotgun (WGS) entry which is preliminary data.</text>
</comment>
<evidence type="ECO:0000256" key="3">
    <source>
        <dbReference type="ARBA" id="ARBA00022729"/>
    </source>
</evidence>
<keyword evidence="3 4" id="KW-0732">Signal</keyword>
<dbReference type="Proteomes" id="UP000680304">
    <property type="component" value="Unassembled WGS sequence"/>
</dbReference>
<feature type="signal peptide" evidence="4">
    <location>
        <begin position="1"/>
        <end position="19"/>
    </location>
</feature>
<feature type="chain" id="PRO_5047045988" evidence="4">
    <location>
        <begin position="20"/>
        <end position="440"/>
    </location>
</feature>
<organism evidence="5 6">
    <name type="scientific">Paenibacillus cisolokensis</name>
    <dbReference type="NCBI Taxonomy" id="1658519"/>
    <lineage>
        <taxon>Bacteria</taxon>
        <taxon>Bacillati</taxon>
        <taxon>Bacillota</taxon>
        <taxon>Bacilli</taxon>
        <taxon>Bacillales</taxon>
        <taxon>Paenibacillaceae</taxon>
        <taxon>Paenibacillus</taxon>
    </lineage>
</organism>
<gene>
    <name evidence="5" type="ORF">PACILC2_02360</name>
</gene>
<accession>A0ABQ4N0L9</accession>
<sequence length="440" mass="48975">MNKIKKALSVLAVSGMAFASILGCSGSGGSSSSGDILDAEEAAQDTTPITIQYWHSHAEAQLEGLDYMLAEFHKKYPHITVEPVFQGAYVDLHKKLQAAVAAKEVPAVTNVEVSVLPNFADSGVFADLTPYIERDQVDLNDFSQGMLQAYAYNGKQYGLPLIVSTSVFIYNKTLLDELGVEPPQTWDDIEAYNQKVALKEGGQTTRYAFSVPGWDTWYYDPWISNGGGSILNEDMTASTLDQPDSLRWIQNFYKWLQDGSLHMGFGKGASGDMRTMFLEGKIAMVQHTSAVIKTYLESANFEVGVSFIPGDKERKSHIGGAGIVLMEGADAREKEAGWKFIEFMTSAEHNINWAEKVGYLPTRKSAIESEEGKQYFERQPQYRTVFEHFDDVAPRLQHPAYPEFSEKYKEVVGEMILNGKDPTSLMPEAVKQINDILSDY</sequence>
<dbReference type="PANTHER" id="PTHR30061:SF50">
    <property type="entry name" value="MALTOSE_MALTODEXTRIN-BINDING PERIPLASMIC PROTEIN"/>
    <property type="match status" value="1"/>
</dbReference>
<dbReference type="PANTHER" id="PTHR30061">
    <property type="entry name" value="MALTOSE-BINDING PERIPLASMIC PROTEIN"/>
    <property type="match status" value="1"/>
</dbReference>
<dbReference type="EMBL" id="BOVJ01000007">
    <property type="protein sequence ID" value="GIQ61668.1"/>
    <property type="molecule type" value="Genomic_DNA"/>
</dbReference>
<evidence type="ECO:0000256" key="4">
    <source>
        <dbReference type="SAM" id="SignalP"/>
    </source>
</evidence>
<evidence type="ECO:0000313" key="6">
    <source>
        <dbReference type="Proteomes" id="UP000680304"/>
    </source>
</evidence>
<evidence type="ECO:0000256" key="2">
    <source>
        <dbReference type="ARBA" id="ARBA00022448"/>
    </source>
</evidence>
<name>A0ABQ4N0L9_9BACL</name>
<keyword evidence="6" id="KW-1185">Reference proteome</keyword>
<dbReference type="SUPFAM" id="SSF53850">
    <property type="entry name" value="Periplasmic binding protein-like II"/>
    <property type="match status" value="1"/>
</dbReference>
<dbReference type="PROSITE" id="PS51257">
    <property type="entry name" value="PROKAR_LIPOPROTEIN"/>
    <property type="match status" value="1"/>
</dbReference>
<dbReference type="CDD" id="cd14748">
    <property type="entry name" value="PBP2_UgpB"/>
    <property type="match status" value="1"/>
</dbReference>
<comment type="similarity">
    <text evidence="1">Belongs to the bacterial solute-binding protein 1 family.</text>
</comment>
<protein>
    <submittedName>
        <fullName evidence="5">ABC transporter substrate-binding protein</fullName>
    </submittedName>
</protein>
<keyword evidence="2" id="KW-0813">Transport</keyword>
<dbReference type="Pfam" id="PF13416">
    <property type="entry name" value="SBP_bac_8"/>
    <property type="match status" value="1"/>
</dbReference>
<dbReference type="Gene3D" id="3.40.190.10">
    <property type="entry name" value="Periplasmic binding protein-like II"/>
    <property type="match status" value="1"/>
</dbReference>
<evidence type="ECO:0000313" key="5">
    <source>
        <dbReference type="EMBL" id="GIQ61668.1"/>
    </source>
</evidence>
<evidence type="ECO:0000256" key="1">
    <source>
        <dbReference type="ARBA" id="ARBA00008520"/>
    </source>
</evidence>